<evidence type="ECO:0008006" key="2">
    <source>
        <dbReference type="Google" id="ProtNLM"/>
    </source>
</evidence>
<evidence type="ECO:0000313" key="1">
    <source>
        <dbReference type="EMBL" id="DAD66033.1"/>
    </source>
</evidence>
<proteinExistence type="predicted"/>
<accession>A0A8S5L811</accession>
<sequence length="242" mass="28398">MTNSDYILFLDESAETKTNPYLLLGGIVISRNNYKKFLIPSIQNTKSILGNSNIVFHYTNMLKKQKDFKMMCSNTDMCTNFWDSLRKSIDDADFKVITAYTNVKEYFDEYPEFSHDIYEILFSSVINSYIHFLIKNKARGSIVFESREETQNRKIQKHYFHILQNGTNIYIPEAIDKYITTTSFTVKEENSIGLQMADIVAYNCIRHINGYKIQHCMWDVLESKIYDGYKEDINSYGLVKLF</sequence>
<protein>
    <recommendedName>
        <fullName evidence="2">DUF3800 domain-containing protein</fullName>
    </recommendedName>
</protein>
<dbReference type="EMBL" id="BK014653">
    <property type="protein sequence ID" value="DAD66033.1"/>
    <property type="molecule type" value="Genomic_DNA"/>
</dbReference>
<name>A0A8S5L811_9CAUD</name>
<dbReference type="Pfam" id="PF12686">
    <property type="entry name" value="DUF3800"/>
    <property type="match status" value="1"/>
</dbReference>
<reference evidence="1" key="1">
    <citation type="journal article" date="2021" name="Proc. Natl. Acad. Sci. U.S.A.">
        <title>A Catalog of Tens of Thousands of Viruses from Human Metagenomes Reveals Hidden Associations with Chronic Diseases.</title>
        <authorList>
            <person name="Tisza M.J."/>
            <person name="Buck C.B."/>
        </authorList>
    </citation>
    <scope>NUCLEOTIDE SEQUENCE</scope>
    <source>
        <strain evidence="1">CtDmQ3</strain>
    </source>
</reference>
<organism evidence="1">
    <name type="scientific">Siphoviridae sp. ctDmQ3</name>
    <dbReference type="NCBI Taxonomy" id="2823570"/>
    <lineage>
        <taxon>Viruses</taxon>
        <taxon>Duplodnaviria</taxon>
        <taxon>Heunggongvirae</taxon>
        <taxon>Uroviricota</taxon>
        <taxon>Caudoviricetes</taxon>
    </lineage>
</organism>
<dbReference type="InterPro" id="IPR024524">
    <property type="entry name" value="DUF3800"/>
</dbReference>